<feature type="non-terminal residue" evidence="8">
    <location>
        <position position="1"/>
    </location>
</feature>
<dbReference type="InterPro" id="IPR000109">
    <property type="entry name" value="POT_fam"/>
</dbReference>
<name>A0A7J6VEK8_THATH</name>
<dbReference type="GO" id="GO:0016020">
    <property type="term" value="C:membrane"/>
    <property type="evidence" value="ECO:0007669"/>
    <property type="project" value="UniProtKB-SubCell"/>
</dbReference>
<dbReference type="PANTHER" id="PTHR11654">
    <property type="entry name" value="OLIGOPEPTIDE TRANSPORTER-RELATED"/>
    <property type="match status" value="1"/>
</dbReference>
<evidence type="ECO:0000256" key="4">
    <source>
        <dbReference type="ARBA" id="ARBA00022989"/>
    </source>
</evidence>
<dbReference type="GO" id="GO:0022857">
    <property type="term" value="F:transmembrane transporter activity"/>
    <property type="evidence" value="ECO:0007669"/>
    <property type="project" value="InterPro"/>
</dbReference>
<organism evidence="8 9">
    <name type="scientific">Thalictrum thalictroides</name>
    <name type="common">Rue-anemone</name>
    <name type="synonym">Anemone thalictroides</name>
    <dbReference type="NCBI Taxonomy" id="46969"/>
    <lineage>
        <taxon>Eukaryota</taxon>
        <taxon>Viridiplantae</taxon>
        <taxon>Streptophyta</taxon>
        <taxon>Embryophyta</taxon>
        <taxon>Tracheophyta</taxon>
        <taxon>Spermatophyta</taxon>
        <taxon>Magnoliopsida</taxon>
        <taxon>Ranunculales</taxon>
        <taxon>Ranunculaceae</taxon>
        <taxon>Thalictroideae</taxon>
        <taxon>Thalictrum</taxon>
    </lineage>
</organism>
<keyword evidence="9" id="KW-1185">Reference proteome</keyword>
<feature type="transmembrane region" description="Helical" evidence="7">
    <location>
        <begin position="383"/>
        <end position="403"/>
    </location>
</feature>
<comment type="caution">
    <text evidence="8">The sequence shown here is derived from an EMBL/GenBank/DDBJ whole genome shotgun (WGS) entry which is preliminary data.</text>
</comment>
<feature type="transmembrane region" description="Helical" evidence="7">
    <location>
        <begin position="272"/>
        <end position="291"/>
    </location>
</feature>
<reference evidence="8 9" key="1">
    <citation type="submission" date="2020-06" db="EMBL/GenBank/DDBJ databases">
        <title>Transcriptomic and genomic resources for Thalictrum thalictroides and T. hernandezii: Facilitating candidate gene discovery in an emerging model plant lineage.</title>
        <authorList>
            <person name="Arias T."/>
            <person name="Riano-Pachon D.M."/>
            <person name="Di Stilio V.S."/>
        </authorList>
    </citation>
    <scope>NUCLEOTIDE SEQUENCE [LARGE SCALE GENOMIC DNA]</scope>
    <source>
        <strain evidence="9">cv. WT478/WT964</strain>
        <tissue evidence="8">Leaves</tissue>
    </source>
</reference>
<dbReference type="Pfam" id="PF00854">
    <property type="entry name" value="PTR2"/>
    <property type="match status" value="1"/>
</dbReference>
<dbReference type="OrthoDB" id="1181826at2759"/>
<protein>
    <submittedName>
        <fullName evidence="8">NRT1/ PTR FAMILY 5.5 like</fullName>
    </submittedName>
</protein>
<evidence type="ECO:0000313" key="8">
    <source>
        <dbReference type="EMBL" id="KAF5183526.1"/>
    </source>
</evidence>
<accession>A0A7J6VEK8</accession>
<evidence type="ECO:0000256" key="1">
    <source>
        <dbReference type="ARBA" id="ARBA00004141"/>
    </source>
</evidence>
<feature type="transmembrane region" description="Helical" evidence="7">
    <location>
        <begin position="189"/>
        <end position="208"/>
    </location>
</feature>
<feature type="transmembrane region" description="Helical" evidence="7">
    <location>
        <begin position="21"/>
        <end position="44"/>
    </location>
</feature>
<keyword evidence="5 7" id="KW-0472">Membrane</keyword>
<feature type="region of interest" description="Disordered" evidence="6">
    <location>
        <begin position="146"/>
        <end position="185"/>
    </location>
</feature>
<dbReference type="AlphaFoldDB" id="A0A7J6VEK8"/>
<feature type="compositionally biased region" description="Basic and acidic residues" evidence="6">
    <location>
        <begin position="430"/>
        <end position="466"/>
    </location>
</feature>
<evidence type="ECO:0000256" key="2">
    <source>
        <dbReference type="ARBA" id="ARBA00005982"/>
    </source>
</evidence>
<feature type="transmembrane region" description="Helical" evidence="7">
    <location>
        <begin position="56"/>
        <end position="74"/>
    </location>
</feature>
<keyword evidence="4 7" id="KW-1133">Transmembrane helix</keyword>
<keyword evidence="3 7" id="KW-0812">Transmembrane</keyword>
<proteinExistence type="inferred from homology"/>
<feature type="transmembrane region" description="Helical" evidence="7">
    <location>
        <begin position="303"/>
        <end position="321"/>
    </location>
</feature>
<feature type="transmembrane region" description="Helical" evidence="7">
    <location>
        <begin position="341"/>
        <end position="363"/>
    </location>
</feature>
<feature type="transmembrane region" description="Helical" evidence="7">
    <location>
        <begin position="94"/>
        <end position="112"/>
    </location>
</feature>
<evidence type="ECO:0000256" key="3">
    <source>
        <dbReference type="ARBA" id="ARBA00022692"/>
    </source>
</evidence>
<evidence type="ECO:0000313" key="9">
    <source>
        <dbReference type="Proteomes" id="UP000554482"/>
    </source>
</evidence>
<sequence length="486" mass="53964">GSIFLSCGCYYIYKNIVLSRWLVSIGLFLIAVGKLNLVNSAYSLTKLLKKAKILQILINYAITVILLVLSAVEADWYTSHIDAGDSVVAHPQQFIYPAISVLLITLVSLGYLKHEPFRKSPRHCWTLLQYVPHVIAAISQKHRMQHTDGDSLVTDNGSAGRDEIQETSEPDNLPSRPRSSTKEEEGQQLLHMVPMCMAFLASGLVYSIGNTFFLDQAKGMDTRIGKSIYKIPLQGFLILANVSSSVTRKLYTAMVSNSLQGSGEKYSPAIEYAIGMVLSALCCTAASWIAMEVFQQKEAKSKISAFILTPQFLLFGAMDGLARDGIKGFFTGQLPDPIKGYAVAFTEGMIGAGSMFAIILVLVTKATTNWFNDKEGKNRVDKFYHLLTVVAITIFLGYTLVAVKYPYQDKAIQSEDDIVIQDGSQPADGQEERQEEGIKQETDTSTDGENKVEEDSSQIDDHRIDIREDDDDDHYNKEEEEEEESV</sequence>
<dbReference type="Gene3D" id="1.20.1250.20">
    <property type="entry name" value="MFS general substrate transporter like domains"/>
    <property type="match status" value="1"/>
</dbReference>
<comment type="similarity">
    <text evidence="2">Belongs to the major facilitator superfamily. Proton-dependent oligopeptide transporter (POT/PTR) (TC 2.A.17) family.</text>
</comment>
<dbReference type="EMBL" id="JABWDY010033294">
    <property type="protein sequence ID" value="KAF5183526.1"/>
    <property type="molecule type" value="Genomic_DNA"/>
</dbReference>
<comment type="subcellular location">
    <subcellularLocation>
        <location evidence="1">Membrane</location>
        <topology evidence="1">Multi-pass membrane protein</topology>
    </subcellularLocation>
</comment>
<evidence type="ECO:0000256" key="7">
    <source>
        <dbReference type="SAM" id="Phobius"/>
    </source>
</evidence>
<evidence type="ECO:0000256" key="6">
    <source>
        <dbReference type="SAM" id="MobiDB-lite"/>
    </source>
</evidence>
<feature type="region of interest" description="Disordered" evidence="6">
    <location>
        <begin position="422"/>
        <end position="486"/>
    </location>
</feature>
<gene>
    <name evidence="8" type="ORF">FRX31_026887</name>
</gene>
<dbReference type="Proteomes" id="UP000554482">
    <property type="component" value="Unassembled WGS sequence"/>
</dbReference>
<dbReference type="InterPro" id="IPR036259">
    <property type="entry name" value="MFS_trans_sf"/>
</dbReference>
<feature type="compositionally biased region" description="Acidic residues" evidence="6">
    <location>
        <begin position="467"/>
        <end position="486"/>
    </location>
</feature>
<evidence type="ECO:0000256" key="5">
    <source>
        <dbReference type="ARBA" id="ARBA00023136"/>
    </source>
</evidence>